<dbReference type="PROSITE" id="PS51746">
    <property type="entry name" value="PPM_2"/>
    <property type="match status" value="1"/>
</dbReference>
<dbReference type="PANTHER" id="PTHR12320">
    <property type="entry name" value="PROTEIN PHOSPHATASE 2C"/>
    <property type="match status" value="1"/>
</dbReference>
<feature type="domain" description="PPM-type phosphatase" evidence="2">
    <location>
        <begin position="274"/>
        <end position="777"/>
    </location>
</feature>
<dbReference type="InterPro" id="IPR036457">
    <property type="entry name" value="PPM-type-like_dom_sf"/>
</dbReference>
<dbReference type="InterPro" id="IPR039123">
    <property type="entry name" value="PPTC7"/>
</dbReference>
<dbReference type="AlphaFoldDB" id="A0A9Q5HX07"/>
<sequence length="810" mass="86110">MQRIQTTKRLYSIAASPPLKSAVRATPTSPRPRRASLSLASAVSSSSSSSAASGSLNVVGSSGSRSLYTSAPSPLHCFDSAPPPPPSSSRPNTSQLSSSSSRLSLGESQSQTAHPNSSGNGGTSTNSAQTPHSPYSSNGSQLAQQTSHGQSQHGQTNGGQQAGSGTQTVPGSSLMLSLGGPAPPPGSSPPDHNFLLNGPRSGLAANPSWRMNDTAPDTVDTQARGEDNVSAVSARGSQKIFQLEVGAYGIPKRGRETIKGRACFCPSCLEEEELFSLESLDRAVQVGEDAYFVRDDALGVADGVGGWGSRHTLNRPASGIHSCSTCAAASTSKLGHHPQMYRHSHRVHPAQPSPSALFARRLMHFCSHEVGEARAAMTTSEPGKVMSAEQHSEVFAMSAKPSLKHGGLVPCPGRQKTVVREHGNARPFNWPWEIGNAMDSSSGLGALLEEDFDEALSESASQASSDATLVASEDPFEGTIDPVDVLERAYNKTLDAHQIRHRIRVVKEQKKAPRWWSYGLGLGSGATPSSKSTSLHDAVPIEADQLEDKECEWQELWEPLTVGSSTALLAVLSGDRLRVAHLGDCVGWLVRAGEIVWRSEEMWWGFNYPVQLGPSSPSRPADARRYELSVQADDILILASDGVSDNCWEEDVLDEVRRAIEVHRRPLGRDSSTDTSGLLGRRTLAGMLSEALCSRARQMSLQTHHPRCAARRAAAEGTGIVVSPAVTAEKRRSGNDSKVPQEALPLEELPFERRAREEGRSFRGGKSDDISVLVAIISPVENAKATRGDSSTVVSEADLTATAAESSAAA</sequence>
<feature type="region of interest" description="Disordered" evidence="1">
    <location>
        <begin position="1"/>
        <end position="226"/>
    </location>
</feature>
<dbReference type="PANTHER" id="PTHR12320:SF84">
    <property type="entry name" value="PROTEIN PHOSPHATASE"/>
    <property type="match status" value="1"/>
</dbReference>
<organism evidence="3 4">
    <name type="scientific">Sanghuangporus baumii</name>
    <name type="common">Phellinus baumii</name>
    <dbReference type="NCBI Taxonomy" id="108892"/>
    <lineage>
        <taxon>Eukaryota</taxon>
        <taxon>Fungi</taxon>
        <taxon>Dikarya</taxon>
        <taxon>Basidiomycota</taxon>
        <taxon>Agaricomycotina</taxon>
        <taxon>Agaricomycetes</taxon>
        <taxon>Hymenochaetales</taxon>
        <taxon>Hymenochaetaceae</taxon>
        <taxon>Sanghuangporus</taxon>
    </lineage>
</organism>
<dbReference type="Proteomes" id="UP000757232">
    <property type="component" value="Unassembled WGS sequence"/>
</dbReference>
<feature type="compositionally biased region" description="Low complexity" evidence="1">
    <location>
        <begin position="170"/>
        <end position="180"/>
    </location>
</feature>
<dbReference type="EMBL" id="LNZH02000190">
    <property type="protein sequence ID" value="OCB87581.1"/>
    <property type="molecule type" value="Genomic_DNA"/>
</dbReference>
<evidence type="ECO:0000259" key="2">
    <source>
        <dbReference type="PROSITE" id="PS51746"/>
    </source>
</evidence>
<keyword evidence="4" id="KW-1185">Reference proteome</keyword>
<dbReference type="SMART" id="SM00332">
    <property type="entry name" value="PP2Cc"/>
    <property type="match status" value="1"/>
</dbReference>
<evidence type="ECO:0000313" key="4">
    <source>
        <dbReference type="Proteomes" id="UP000757232"/>
    </source>
</evidence>
<gene>
    <name evidence="3" type="ORF">A7U60_g5284</name>
</gene>
<dbReference type="OrthoDB" id="60843at2759"/>
<dbReference type="Gene3D" id="3.60.40.10">
    <property type="entry name" value="PPM-type phosphatase domain"/>
    <property type="match status" value="1"/>
</dbReference>
<evidence type="ECO:0000313" key="3">
    <source>
        <dbReference type="EMBL" id="OCB87581.1"/>
    </source>
</evidence>
<feature type="compositionally biased region" description="Low complexity" evidence="1">
    <location>
        <begin position="35"/>
        <end position="66"/>
    </location>
</feature>
<dbReference type="SUPFAM" id="SSF81606">
    <property type="entry name" value="PP2C-like"/>
    <property type="match status" value="1"/>
</dbReference>
<accession>A0A9Q5HX07</accession>
<feature type="compositionally biased region" description="Low complexity" evidence="1">
    <location>
        <begin position="89"/>
        <end position="111"/>
    </location>
</feature>
<protein>
    <recommendedName>
        <fullName evidence="2">PPM-type phosphatase domain-containing protein</fullName>
    </recommendedName>
</protein>
<dbReference type="GO" id="GO:0004722">
    <property type="term" value="F:protein serine/threonine phosphatase activity"/>
    <property type="evidence" value="ECO:0007669"/>
    <property type="project" value="TreeGrafter"/>
</dbReference>
<feature type="compositionally biased region" description="Low complexity" evidence="1">
    <location>
        <begin position="144"/>
        <end position="155"/>
    </location>
</feature>
<feature type="compositionally biased region" description="Polar residues" evidence="1">
    <location>
        <begin position="128"/>
        <end position="143"/>
    </location>
</feature>
<dbReference type="InterPro" id="IPR001932">
    <property type="entry name" value="PPM-type_phosphatase-like_dom"/>
</dbReference>
<proteinExistence type="predicted"/>
<reference evidence="3" key="1">
    <citation type="submission" date="2016-06" db="EMBL/GenBank/DDBJ databases">
        <title>Draft Genome sequence of the fungus Inonotus baumii.</title>
        <authorList>
            <person name="Zhu H."/>
            <person name="Lin W."/>
        </authorList>
    </citation>
    <scope>NUCLEOTIDE SEQUENCE</scope>
    <source>
        <strain evidence="3">821</strain>
    </source>
</reference>
<comment type="caution">
    <text evidence="3">The sequence shown here is derived from an EMBL/GenBank/DDBJ whole genome shotgun (WGS) entry which is preliminary data.</text>
</comment>
<name>A0A9Q5HX07_SANBA</name>
<evidence type="ECO:0000256" key="1">
    <source>
        <dbReference type="SAM" id="MobiDB-lite"/>
    </source>
</evidence>